<proteinExistence type="predicted"/>
<dbReference type="EMBL" id="JACIEQ010000005">
    <property type="protein sequence ID" value="MBB4023406.1"/>
    <property type="molecule type" value="Genomic_DNA"/>
</dbReference>
<dbReference type="Proteomes" id="UP000585681">
    <property type="component" value="Unassembled WGS sequence"/>
</dbReference>
<accession>A0A840CL03</accession>
<name>A0A840CL03_9RHOB</name>
<comment type="caution">
    <text evidence="1">The sequence shown here is derived from an EMBL/GenBank/DDBJ whole genome shotgun (WGS) entry which is preliminary data.</text>
</comment>
<gene>
    <name evidence="1" type="ORF">GGR17_003235</name>
</gene>
<dbReference type="RefSeq" id="WP_207642713.1">
    <property type="nucleotide sequence ID" value="NZ_JACIEQ010000005.1"/>
</dbReference>
<evidence type="ECO:0000313" key="2">
    <source>
        <dbReference type="Proteomes" id="UP000585681"/>
    </source>
</evidence>
<reference evidence="1" key="1">
    <citation type="submission" date="2020-08" db="EMBL/GenBank/DDBJ databases">
        <title>Genomic Encyclopedia of Type Strains, Phase IV (KMG-IV): sequencing the most valuable type-strain genomes for metagenomic binning, comparative biology and taxonomic classification.</title>
        <authorList>
            <person name="Goeker M."/>
        </authorList>
    </citation>
    <scope>NUCLEOTIDE SEQUENCE [LARGE SCALE GENOMIC DNA]</scope>
    <source>
        <strain evidence="1">DSM 105040</strain>
    </source>
</reference>
<organism evidence="1 2">
    <name type="scientific">Actibacterium naphthalenivorans</name>
    <dbReference type="NCBI Taxonomy" id="1614693"/>
    <lineage>
        <taxon>Bacteria</taxon>
        <taxon>Pseudomonadati</taxon>
        <taxon>Pseudomonadota</taxon>
        <taxon>Alphaproteobacteria</taxon>
        <taxon>Rhodobacterales</taxon>
        <taxon>Roseobacteraceae</taxon>
        <taxon>Actibacterium</taxon>
    </lineage>
</organism>
<keyword evidence="2" id="KW-1185">Reference proteome</keyword>
<protein>
    <submittedName>
        <fullName evidence="1">Uncharacterized protein</fullName>
    </submittedName>
</protein>
<evidence type="ECO:0000313" key="1">
    <source>
        <dbReference type="EMBL" id="MBB4023406.1"/>
    </source>
</evidence>
<sequence length="92" mass="10217">MPRDRRVQGVAPTREMAEEVAMIGTRQLFYARLPDVKGTAGGVSFVFDEVMLASPAHRWTVNHTMAVDEPLELFPLHTAEIGVEIAETTNVH</sequence>
<dbReference type="AlphaFoldDB" id="A0A840CL03"/>